<keyword evidence="5" id="KW-1185">Reference proteome</keyword>
<name>A0A378TBS3_9MYCO</name>
<evidence type="ECO:0000313" key="5">
    <source>
        <dbReference type="Proteomes" id="UP000254978"/>
    </source>
</evidence>
<keyword evidence="1" id="KW-1133">Transmembrane helix</keyword>
<dbReference type="AlphaFoldDB" id="A0A378TBS3"/>
<gene>
    <name evidence="4" type="ORF">NCTC10821_01729</name>
</gene>
<proteinExistence type="predicted"/>
<dbReference type="EMBL" id="UGQT01000001">
    <property type="protein sequence ID" value="STZ58219.1"/>
    <property type="molecule type" value="Genomic_DNA"/>
</dbReference>
<dbReference type="Proteomes" id="UP000254978">
    <property type="component" value="Unassembled WGS sequence"/>
</dbReference>
<feature type="transmembrane region" description="Helical" evidence="1">
    <location>
        <begin position="115"/>
        <end position="136"/>
    </location>
</feature>
<feature type="transmembrane region" description="Helical" evidence="1">
    <location>
        <begin position="86"/>
        <end position="109"/>
    </location>
</feature>
<reference evidence="4 5" key="1">
    <citation type="submission" date="2018-06" db="EMBL/GenBank/DDBJ databases">
        <authorList>
            <consortium name="Pathogen Informatics"/>
            <person name="Doyle S."/>
        </authorList>
    </citation>
    <scope>NUCLEOTIDE SEQUENCE [LARGE SCALE GENOMIC DNA]</scope>
    <source>
        <strain evidence="4 5">NCTC10821</strain>
    </source>
</reference>
<protein>
    <submittedName>
        <fullName evidence="4">Protein of uncharacterized function (DUF1707)</fullName>
    </submittedName>
</protein>
<dbReference type="PANTHER" id="PTHR40763">
    <property type="entry name" value="MEMBRANE PROTEIN-RELATED"/>
    <property type="match status" value="1"/>
</dbReference>
<feature type="domain" description="2TM" evidence="3">
    <location>
        <begin position="83"/>
        <end position="132"/>
    </location>
</feature>
<keyword evidence="1" id="KW-0472">Membrane</keyword>
<feature type="domain" description="DUF1707" evidence="2">
    <location>
        <begin position="9"/>
        <end position="60"/>
    </location>
</feature>
<evidence type="ECO:0000259" key="2">
    <source>
        <dbReference type="Pfam" id="PF08044"/>
    </source>
</evidence>
<dbReference type="Pfam" id="PF13239">
    <property type="entry name" value="2TM"/>
    <property type="match status" value="1"/>
</dbReference>
<dbReference type="Pfam" id="PF08044">
    <property type="entry name" value="DUF1707"/>
    <property type="match status" value="1"/>
</dbReference>
<organism evidence="4 5">
    <name type="scientific">Mycolicibacterium tokaiense</name>
    <dbReference type="NCBI Taxonomy" id="39695"/>
    <lineage>
        <taxon>Bacteria</taxon>
        <taxon>Bacillati</taxon>
        <taxon>Actinomycetota</taxon>
        <taxon>Actinomycetes</taxon>
        <taxon>Mycobacteriales</taxon>
        <taxon>Mycobacteriaceae</taxon>
        <taxon>Mycolicibacterium</taxon>
    </lineage>
</organism>
<evidence type="ECO:0000256" key="1">
    <source>
        <dbReference type="SAM" id="Phobius"/>
    </source>
</evidence>
<accession>A0A378TBS3</accession>
<evidence type="ECO:0000259" key="3">
    <source>
        <dbReference type="Pfam" id="PF13239"/>
    </source>
</evidence>
<dbReference type="RefSeq" id="WP_115278151.1">
    <property type="nucleotide sequence ID" value="NZ_AP022600.1"/>
</dbReference>
<dbReference type="InterPro" id="IPR012551">
    <property type="entry name" value="DUF1707_SHOCT-like"/>
</dbReference>
<keyword evidence="1" id="KW-0812">Transmembrane</keyword>
<dbReference type="OrthoDB" id="5145586at2"/>
<sequence>MTTPVVDRRIGDADRERAAAQLGLALTRGYLDFAEYETRVGQVFTAATSAELNPLTADLPSAIRRHDPQRLAAQARAARLSVRIHLAGYLAMVVIVLTVWALTAVFAGATYFWPIWPILGAGIGVLSHTVGVRHGFRPPCAAPRGAGHGRPAPWRDTMNS</sequence>
<dbReference type="InterPro" id="IPR025698">
    <property type="entry name" value="2TM_dom"/>
</dbReference>
<evidence type="ECO:0000313" key="4">
    <source>
        <dbReference type="EMBL" id="STZ58219.1"/>
    </source>
</evidence>
<dbReference type="PANTHER" id="PTHR40763:SF4">
    <property type="entry name" value="DUF1707 DOMAIN-CONTAINING PROTEIN"/>
    <property type="match status" value="1"/>
</dbReference>